<dbReference type="AlphaFoldDB" id="A0A0E9UQ26"/>
<sequence length="32" mass="3646">MTLSMRLWRRAGRCRPYPEGPCLQAQAPVSDV</sequence>
<accession>A0A0E9UQ26</accession>
<dbReference type="EMBL" id="GBXM01040613">
    <property type="protein sequence ID" value="JAH67964.1"/>
    <property type="molecule type" value="Transcribed_RNA"/>
</dbReference>
<organism evidence="1">
    <name type="scientific">Anguilla anguilla</name>
    <name type="common">European freshwater eel</name>
    <name type="synonym">Muraena anguilla</name>
    <dbReference type="NCBI Taxonomy" id="7936"/>
    <lineage>
        <taxon>Eukaryota</taxon>
        <taxon>Metazoa</taxon>
        <taxon>Chordata</taxon>
        <taxon>Craniata</taxon>
        <taxon>Vertebrata</taxon>
        <taxon>Euteleostomi</taxon>
        <taxon>Actinopterygii</taxon>
        <taxon>Neopterygii</taxon>
        <taxon>Teleostei</taxon>
        <taxon>Anguilliformes</taxon>
        <taxon>Anguillidae</taxon>
        <taxon>Anguilla</taxon>
    </lineage>
</organism>
<evidence type="ECO:0000313" key="1">
    <source>
        <dbReference type="EMBL" id="JAH67964.1"/>
    </source>
</evidence>
<reference evidence="1" key="2">
    <citation type="journal article" date="2015" name="Fish Shellfish Immunol.">
        <title>Early steps in the European eel (Anguilla anguilla)-Vibrio vulnificus interaction in the gills: Role of the RtxA13 toxin.</title>
        <authorList>
            <person name="Callol A."/>
            <person name="Pajuelo D."/>
            <person name="Ebbesson L."/>
            <person name="Teles M."/>
            <person name="MacKenzie S."/>
            <person name="Amaro C."/>
        </authorList>
    </citation>
    <scope>NUCLEOTIDE SEQUENCE</scope>
</reference>
<protein>
    <submittedName>
        <fullName evidence="1">Uncharacterized protein</fullName>
    </submittedName>
</protein>
<reference evidence="1" key="1">
    <citation type="submission" date="2014-11" db="EMBL/GenBank/DDBJ databases">
        <authorList>
            <person name="Amaro Gonzalez C."/>
        </authorList>
    </citation>
    <scope>NUCLEOTIDE SEQUENCE</scope>
</reference>
<proteinExistence type="predicted"/>
<name>A0A0E9UQ26_ANGAN</name>